<dbReference type="EMBL" id="JAKOGI010000021">
    <property type="protein sequence ID" value="KAJ8449507.1"/>
    <property type="molecule type" value="Genomic_DNA"/>
</dbReference>
<evidence type="ECO:0000313" key="1">
    <source>
        <dbReference type="EMBL" id="KAJ8449507.1"/>
    </source>
</evidence>
<organism evidence="1 2">
    <name type="scientific">Carnegiea gigantea</name>
    <dbReference type="NCBI Taxonomy" id="171969"/>
    <lineage>
        <taxon>Eukaryota</taxon>
        <taxon>Viridiplantae</taxon>
        <taxon>Streptophyta</taxon>
        <taxon>Embryophyta</taxon>
        <taxon>Tracheophyta</taxon>
        <taxon>Spermatophyta</taxon>
        <taxon>Magnoliopsida</taxon>
        <taxon>eudicotyledons</taxon>
        <taxon>Gunneridae</taxon>
        <taxon>Pentapetalae</taxon>
        <taxon>Caryophyllales</taxon>
        <taxon>Cactineae</taxon>
        <taxon>Cactaceae</taxon>
        <taxon>Cactoideae</taxon>
        <taxon>Echinocereeae</taxon>
        <taxon>Carnegiea</taxon>
    </lineage>
</organism>
<gene>
    <name evidence="1" type="ORF">Cgig2_002304</name>
</gene>
<dbReference type="Proteomes" id="UP001153076">
    <property type="component" value="Unassembled WGS sequence"/>
</dbReference>
<dbReference type="AlphaFoldDB" id="A0A9Q1KVU7"/>
<sequence length="157" mass="18756">MFTISKKLELLQHSLRKLNKEVFGDVQVQYATTRNVLTDVMILIQRQPQNEQLYKEEKPAMEKVHTWEQRLESFYKQKSKEEWPNLDDTNGKYFHAKLQQKHHINRIASYQMEDGQWTWDYEKVVAHFVNYFEDLLGTSVTVQESFDRGGSARRDAK</sequence>
<keyword evidence="2" id="KW-1185">Reference proteome</keyword>
<evidence type="ECO:0000313" key="2">
    <source>
        <dbReference type="Proteomes" id="UP001153076"/>
    </source>
</evidence>
<accession>A0A9Q1KVU7</accession>
<proteinExistence type="predicted"/>
<name>A0A9Q1KVU7_9CARY</name>
<reference evidence="1" key="1">
    <citation type="submission" date="2022-04" db="EMBL/GenBank/DDBJ databases">
        <title>Carnegiea gigantea Genome sequencing and assembly v2.</title>
        <authorList>
            <person name="Copetti D."/>
            <person name="Sanderson M.J."/>
            <person name="Burquez A."/>
            <person name="Wojciechowski M.F."/>
        </authorList>
    </citation>
    <scope>NUCLEOTIDE SEQUENCE</scope>
    <source>
        <strain evidence="1">SGP5-SGP5p</strain>
        <tissue evidence="1">Aerial part</tissue>
    </source>
</reference>
<dbReference type="OrthoDB" id="1750242at2759"/>
<protein>
    <submittedName>
        <fullName evidence="1">Uncharacterized protein</fullName>
    </submittedName>
</protein>
<comment type="caution">
    <text evidence="1">The sequence shown here is derived from an EMBL/GenBank/DDBJ whole genome shotgun (WGS) entry which is preliminary data.</text>
</comment>